<dbReference type="RefSeq" id="WP_422864802.1">
    <property type="nucleotide sequence ID" value="NZ_JAMSKV010000011.1"/>
</dbReference>
<sequence length="579" mass="62435">MNGCVDIHGYSEATGSYLLCGWAPIETADGLPGFRPVSLGFEKGTASAEGLVAHTLRDDLGGQGRGVAIHLPGSDPALGRLLFVEIEAGDGPVRLDSTAGTEHTANRALLDRMRQQRVAPGMSGERLRAVLDRSGFEGRDTLDRLDGQVAFQIDEAVATGTTGLLLSGWMLSAPDAVRTVRLRSGGRSTKLAIDTAIRLDRADVLAKHGDRLRSRQVRCGFLLPAENCLEPGEPCFVEIETVHGDVGYHPVRLSAQHGLVAIRAALANLSPRYDEVASVFDRLGPTLTALNADRLAGKRDGREIRFGRAPAEPVCSVIVPLYGRLDYMEVQVALFAGNGFGDRHELIYVVDDPAAAGAATHLADTLFRRFGVPIRLWLQNDNLGFAPACNVGLSLAAGRTVCFLNSDVFGTAPDWLDRLVADLDRLPETGIVGPLLLFEDGSVQHQGMEYAPLPEFGGWLFPTHPGKGERPEALSGLVRARVITGACMVMTRELAESLGGFDEAFVIGDFEDSDLCLRARGLGVGCAVDHDVSLFHLERKSQITGAEPWRLNVTLYNAWLHQKRWGRRLAAEAGVRADA</sequence>
<keyword evidence="3" id="KW-1185">Reference proteome</keyword>
<accession>A0ABT1WA94</accession>
<feature type="domain" description="Glycosyltransferase 2-like" evidence="1">
    <location>
        <begin position="316"/>
        <end position="494"/>
    </location>
</feature>
<dbReference type="InterPro" id="IPR001173">
    <property type="entry name" value="Glyco_trans_2-like"/>
</dbReference>
<evidence type="ECO:0000313" key="2">
    <source>
        <dbReference type="EMBL" id="MCQ8279315.1"/>
    </source>
</evidence>
<dbReference type="PANTHER" id="PTHR43179:SF7">
    <property type="entry name" value="RHAMNOSYLTRANSFERASE WBBL"/>
    <property type="match status" value="1"/>
</dbReference>
<organism evidence="2 3">
    <name type="scientific">Endosaccharibacter trunci</name>
    <dbReference type="NCBI Taxonomy" id="2812733"/>
    <lineage>
        <taxon>Bacteria</taxon>
        <taxon>Pseudomonadati</taxon>
        <taxon>Pseudomonadota</taxon>
        <taxon>Alphaproteobacteria</taxon>
        <taxon>Acetobacterales</taxon>
        <taxon>Acetobacteraceae</taxon>
        <taxon>Endosaccharibacter</taxon>
    </lineage>
</organism>
<dbReference type="InterPro" id="IPR029044">
    <property type="entry name" value="Nucleotide-diphossugar_trans"/>
</dbReference>
<gene>
    <name evidence="2" type="ORF">NFI95_12770</name>
</gene>
<dbReference type="SUPFAM" id="SSF53448">
    <property type="entry name" value="Nucleotide-diphospho-sugar transferases"/>
    <property type="match status" value="1"/>
</dbReference>
<comment type="caution">
    <text evidence="2">The sequence shown here is derived from an EMBL/GenBank/DDBJ whole genome shotgun (WGS) entry which is preliminary data.</text>
</comment>
<protein>
    <submittedName>
        <fullName evidence="2">Glycosyltransferase family 2 protein</fullName>
    </submittedName>
</protein>
<dbReference type="EMBL" id="JAMSKV010000011">
    <property type="protein sequence ID" value="MCQ8279315.1"/>
    <property type="molecule type" value="Genomic_DNA"/>
</dbReference>
<proteinExistence type="predicted"/>
<name>A0ABT1WA94_9PROT</name>
<dbReference type="PANTHER" id="PTHR43179">
    <property type="entry name" value="RHAMNOSYLTRANSFERASE WBBL"/>
    <property type="match status" value="1"/>
</dbReference>
<reference evidence="2 3" key="1">
    <citation type="submission" date="2022-06" db="EMBL/GenBank/DDBJ databases">
        <title>Endosaccharibacter gen. nov., sp. nov., endophytic bacteria isolated from sugarcane.</title>
        <authorList>
            <person name="Pitiwittayakul N."/>
            <person name="Yukphan P."/>
            <person name="Charoenyingcharoen P."/>
            <person name="Tanasupawat S."/>
        </authorList>
    </citation>
    <scope>NUCLEOTIDE SEQUENCE [LARGE SCALE GENOMIC DNA]</scope>
    <source>
        <strain evidence="2 3">KSS8</strain>
    </source>
</reference>
<dbReference type="Pfam" id="PF00535">
    <property type="entry name" value="Glycos_transf_2"/>
    <property type="match status" value="1"/>
</dbReference>
<evidence type="ECO:0000259" key="1">
    <source>
        <dbReference type="Pfam" id="PF00535"/>
    </source>
</evidence>
<evidence type="ECO:0000313" key="3">
    <source>
        <dbReference type="Proteomes" id="UP001524587"/>
    </source>
</evidence>
<dbReference type="Proteomes" id="UP001524587">
    <property type="component" value="Unassembled WGS sequence"/>
</dbReference>
<dbReference type="Gene3D" id="3.90.550.10">
    <property type="entry name" value="Spore Coat Polysaccharide Biosynthesis Protein SpsA, Chain A"/>
    <property type="match status" value="1"/>
</dbReference>